<evidence type="ECO:0000256" key="2">
    <source>
        <dbReference type="ARBA" id="ARBA00010790"/>
    </source>
</evidence>
<evidence type="ECO:0000256" key="3">
    <source>
        <dbReference type="ARBA" id="ARBA00022630"/>
    </source>
</evidence>
<proteinExistence type="inferred from homology"/>
<dbReference type="SUPFAM" id="SSF54373">
    <property type="entry name" value="FAD-linked reductases, C-terminal domain"/>
    <property type="match status" value="1"/>
</dbReference>
<dbReference type="SUPFAM" id="SSF51905">
    <property type="entry name" value="FAD/NAD(P)-binding domain"/>
    <property type="match status" value="1"/>
</dbReference>
<evidence type="ECO:0000256" key="5">
    <source>
        <dbReference type="ARBA" id="ARBA00023002"/>
    </source>
</evidence>
<dbReference type="Pfam" id="PF01266">
    <property type="entry name" value="DAO"/>
    <property type="match status" value="1"/>
</dbReference>
<comment type="similarity">
    <text evidence="2">Belongs to the GMC oxidoreductase family.</text>
</comment>
<feature type="domain" description="Glucose-methanol-choline oxidoreductase C-terminal" evidence="7">
    <location>
        <begin position="384"/>
        <end position="512"/>
    </location>
</feature>
<dbReference type="AlphaFoldDB" id="A0A517MYP6"/>
<dbReference type="EMBL" id="CP036263">
    <property type="protein sequence ID" value="QDS99989.1"/>
    <property type="molecule type" value="Genomic_DNA"/>
</dbReference>
<dbReference type="KEGG" id="amob:HG15A2_33250"/>
<dbReference type="OrthoDB" id="9787779at2"/>
<evidence type="ECO:0000259" key="7">
    <source>
        <dbReference type="Pfam" id="PF05199"/>
    </source>
</evidence>
<dbReference type="InterPro" id="IPR007867">
    <property type="entry name" value="GMC_OxRtase_C"/>
</dbReference>
<dbReference type="InterPro" id="IPR036188">
    <property type="entry name" value="FAD/NAD-bd_sf"/>
</dbReference>
<organism evidence="8 9">
    <name type="scientific">Adhaeretor mobilis</name>
    <dbReference type="NCBI Taxonomy" id="1930276"/>
    <lineage>
        <taxon>Bacteria</taxon>
        <taxon>Pseudomonadati</taxon>
        <taxon>Planctomycetota</taxon>
        <taxon>Planctomycetia</taxon>
        <taxon>Pirellulales</taxon>
        <taxon>Lacipirellulaceae</taxon>
        <taxon>Adhaeretor</taxon>
    </lineage>
</organism>
<dbReference type="PANTHER" id="PTHR42784">
    <property type="entry name" value="PYRANOSE 2-OXIDASE"/>
    <property type="match status" value="1"/>
</dbReference>
<reference evidence="8 9" key="1">
    <citation type="submission" date="2019-02" db="EMBL/GenBank/DDBJ databases">
        <title>Deep-cultivation of Planctomycetes and their phenomic and genomic characterization uncovers novel biology.</title>
        <authorList>
            <person name="Wiegand S."/>
            <person name="Jogler M."/>
            <person name="Boedeker C."/>
            <person name="Pinto D."/>
            <person name="Vollmers J."/>
            <person name="Rivas-Marin E."/>
            <person name="Kohn T."/>
            <person name="Peeters S.H."/>
            <person name="Heuer A."/>
            <person name="Rast P."/>
            <person name="Oberbeckmann S."/>
            <person name="Bunk B."/>
            <person name="Jeske O."/>
            <person name="Meyerdierks A."/>
            <person name="Storesund J.E."/>
            <person name="Kallscheuer N."/>
            <person name="Luecker S."/>
            <person name="Lage O.M."/>
            <person name="Pohl T."/>
            <person name="Merkel B.J."/>
            <person name="Hornburger P."/>
            <person name="Mueller R.-W."/>
            <person name="Bruemmer F."/>
            <person name="Labrenz M."/>
            <person name="Spormann A.M."/>
            <person name="Op den Camp H."/>
            <person name="Overmann J."/>
            <person name="Amann R."/>
            <person name="Jetten M.S.M."/>
            <person name="Mascher T."/>
            <person name="Medema M.H."/>
            <person name="Devos D.P."/>
            <person name="Kaster A.-K."/>
            <person name="Ovreas L."/>
            <person name="Rohde M."/>
            <person name="Galperin M.Y."/>
            <person name="Jogler C."/>
        </authorList>
    </citation>
    <scope>NUCLEOTIDE SEQUENCE [LARGE SCALE GENOMIC DNA]</scope>
    <source>
        <strain evidence="8 9">HG15A2</strain>
    </source>
</reference>
<dbReference type="PANTHER" id="PTHR42784:SF1">
    <property type="entry name" value="PYRANOSE 2-OXIDASE"/>
    <property type="match status" value="1"/>
</dbReference>
<dbReference type="GO" id="GO:0016614">
    <property type="term" value="F:oxidoreductase activity, acting on CH-OH group of donors"/>
    <property type="evidence" value="ECO:0007669"/>
    <property type="project" value="InterPro"/>
</dbReference>
<gene>
    <name evidence="8" type="ORF">HG15A2_33250</name>
</gene>
<dbReference type="InterPro" id="IPR051473">
    <property type="entry name" value="P2Ox-like"/>
</dbReference>
<name>A0A517MYP6_9BACT</name>
<evidence type="ECO:0000259" key="6">
    <source>
        <dbReference type="Pfam" id="PF01266"/>
    </source>
</evidence>
<keyword evidence="5" id="KW-0560">Oxidoreductase</keyword>
<evidence type="ECO:0000256" key="1">
    <source>
        <dbReference type="ARBA" id="ARBA00001974"/>
    </source>
</evidence>
<keyword evidence="3" id="KW-0285">Flavoprotein</keyword>
<feature type="domain" description="FAD dependent oxidoreductase" evidence="6">
    <location>
        <begin position="18"/>
        <end position="223"/>
    </location>
</feature>
<dbReference type="InterPro" id="IPR006076">
    <property type="entry name" value="FAD-dep_OxRdtase"/>
</dbReference>
<dbReference type="Gene3D" id="3.50.50.60">
    <property type="entry name" value="FAD/NAD(P)-binding domain"/>
    <property type="match status" value="2"/>
</dbReference>
<comment type="cofactor">
    <cofactor evidence="1">
        <name>FAD</name>
        <dbReference type="ChEBI" id="CHEBI:57692"/>
    </cofactor>
</comment>
<keyword evidence="9" id="KW-1185">Reference proteome</keyword>
<accession>A0A517MYP6</accession>
<dbReference type="Pfam" id="PF05199">
    <property type="entry name" value="GMC_oxred_C"/>
    <property type="match status" value="1"/>
</dbReference>
<sequence>MLFEDTNSLADQTFDPNRVVIIGAGTVGIHLAVQLARQGRSSLVLESGDQTLGNYSSDSYAVVGRKNEGIRLGRSVALGGTSNLWGGQLVEFNPTDLNGRHWLEGSKWPISYEELAAYYPATYDSLGIDTSLQNDEDVWRELGTEPPVLGEGTELFLSRWMRIPNIAALFRHEIETNPKLQVVLNATVTGFEGNGSRITGVQILSSNGQREIMSGCDFVLSAGTVENSRLLLHTASDPTWQCPWRENDNVGRYFQDHIGGRVAMIKPRNTKNFYDLFSTIVLRGHKFQPKIRLQNELLVEQPTLNTQAWIAFENSIKENFVFLKQFFQAAVYSRKIGSLGDFLRNVFACSRHMIPLMWKYVVEHRILIPSGSRIALTVQSEVEPLRESRITIDPNTCDEFGLPQAILDWNLGGREFEYIMDFTRRIDKALRDSDLGELVLDEQLAAGDPSFLDKLHDTNHHSGGCVMADSAEQGVVDLNLKVFGTDNLYANGACVFRTNSNANCTFTAMALATRLADHLGVATDATG</sequence>
<keyword evidence="4" id="KW-0274">FAD</keyword>
<evidence type="ECO:0000256" key="4">
    <source>
        <dbReference type="ARBA" id="ARBA00022827"/>
    </source>
</evidence>
<evidence type="ECO:0000313" key="9">
    <source>
        <dbReference type="Proteomes" id="UP000319852"/>
    </source>
</evidence>
<evidence type="ECO:0000313" key="8">
    <source>
        <dbReference type="EMBL" id="QDS99989.1"/>
    </source>
</evidence>
<dbReference type="Proteomes" id="UP000319852">
    <property type="component" value="Chromosome"/>
</dbReference>
<protein>
    <submittedName>
        <fullName evidence="8">Choline dehydrogenase</fullName>
    </submittedName>
</protein>
<dbReference type="RefSeq" id="WP_145061166.1">
    <property type="nucleotide sequence ID" value="NZ_CP036263.1"/>
</dbReference>